<organism evidence="2">
    <name type="scientific">Lotharella globosa</name>
    <dbReference type="NCBI Taxonomy" id="91324"/>
    <lineage>
        <taxon>Eukaryota</taxon>
        <taxon>Sar</taxon>
        <taxon>Rhizaria</taxon>
        <taxon>Cercozoa</taxon>
        <taxon>Chlorarachniophyceae</taxon>
        <taxon>Lotharella</taxon>
    </lineage>
</organism>
<accession>A0A6V3JUC0</accession>
<evidence type="ECO:0000313" key="3">
    <source>
        <dbReference type="EMBL" id="CAE0653279.1"/>
    </source>
</evidence>
<protein>
    <submittedName>
        <fullName evidence="2">Uncharacterized protein</fullName>
    </submittedName>
</protein>
<feature type="region of interest" description="Disordered" evidence="1">
    <location>
        <begin position="205"/>
        <end position="231"/>
    </location>
</feature>
<proteinExistence type="predicted"/>
<sequence>MPLASFHTASNRTQLVFACVSDQNFKIFEGLGIRLGGRRVIFPEDALYLIEQGALACLDVDRVLMTYNEAVHVLLPYIDPYCYEAYRSGKKMGLHVRRARGHEFEIPTRSNFTNPNCVTFELWRRVPASIMGSSKAAKRRRQLPEPDYAVSVHSPNENMRRCAPLNPYPIDPKNPRSGPGQLHAVVLGHNKVDWLQVVPCTPSEVLDDPENPDDNFLIKPRPLPPGDRERRKAKYGEDIPYGFHVTWPPPAHLAHPDDPLVAWRPPEEGTKEREILNKVGYTEKHFREYFEFLRGTPPSQSDG</sequence>
<name>A0A6V3JUC0_9EUKA</name>
<evidence type="ECO:0000313" key="2">
    <source>
        <dbReference type="EMBL" id="CAE0653276.1"/>
    </source>
</evidence>
<dbReference type="EMBL" id="HBIV01008142">
    <property type="protein sequence ID" value="CAE0653276.1"/>
    <property type="molecule type" value="Transcribed_RNA"/>
</dbReference>
<gene>
    <name evidence="2" type="ORF">LGLO00237_LOCUS6098</name>
    <name evidence="3" type="ORF">LGLO00237_LOCUS6100</name>
</gene>
<evidence type="ECO:0000256" key="1">
    <source>
        <dbReference type="SAM" id="MobiDB-lite"/>
    </source>
</evidence>
<reference evidence="2" key="1">
    <citation type="submission" date="2021-01" db="EMBL/GenBank/DDBJ databases">
        <authorList>
            <person name="Corre E."/>
            <person name="Pelletier E."/>
            <person name="Niang G."/>
            <person name="Scheremetjew M."/>
            <person name="Finn R."/>
            <person name="Kale V."/>
            <person name="Holt S."/>
            <person name="Cochrane G."/>
            <person name="Meng A."/>
            <person name="Brown T."/>
            <person name="Cohen L."/>
        </authorList>
    </citation>
    <scope>NUCLEOTIDE SEQUENCE</scope>
    <source>
        <strain evidence="2">CCCM811</strain>
    </source>
</reference>
<dbReference type="EMBL" id="HBIV01008144">
    <property type="protein sequence ID" value="CAE0653279.1"/>
    <property type="molecule type" value="Transcribed_RNA"/>
</dbReference>
<dbReference type="AlphaFoldDB" id="A0A6V3JUC0"/>